<organism evidence="1 2">
    <name type="scientific">Lipomyces orientalis</name>
    <dbReference type="NCBI Taxonomy" id="1233043"/>
    <lineage>
        <taxon>Eukaryota</taxon>
        <taxon>Fungi</taxon>
        <taxon>Dikarya</taxon>
        <taxon>Ascomycota</taxon>
        <taxon>Saccharomycotina</taxon>
        <taxon>Lipomycetes</taxon>
        <taxon>Lipomycetales</taxon>
        <taxon>Lipomycetaceae</taxon>
        <taxon>Lipomyces</taxon>
    </lineage>
</organism>
<keyword evidence="2" id="KW-1185">Reference proteome</keyword>
<dbReference type="Proteomes" id="UP001489719">
    <property type="component" value="Unassembled WGS sequence"/>
</dbReference>
<name>A0ACC3TSR0_9ASCO</name>
<dbReference type="EMBL" id="MU970057">
    <property type="protein sequence ID" value="KAK9323781.1"/>
    <property type="molecule type" value="Genomic_DNA"/>
</dbReference>
<accession>A0ACC3TSR0</accession>
<evidence type="ECO:0000313" key="2">
    <source>
        <dbReference type="Proteomes" id="UP001489719"/>
    </source>
</evidence>
<protein>
    <submittedName>
        <fullName evidence="1">Uncharacterized protein</fullName>
    </submittedName>
</protein>
<gene>
    <name evidence="1" type="ORF">V1517DRAFT_319354</name>
</gene>
<proteinExistence type="predicted"/>
<sequence length="93" mass="10796">MHARGIFNYDFGLMPYPWQMTVVVGNPIEVPYVAQPTEAEIDVRRYKRHNRSQKTVTAEINSETSFGPIRSVLMPIRYFCKQSSRVSDTMEQP</sequence>
<comment type="caution">
    <text evidence="1">The sequence shown here is derived from an EMBL/GenBank/DDBJ whole genome shotgun (WGS) entry which is preliminary data.</text>
</comment>
<reference evidence="2" key="1">
    <citation type="journal article" date="2024" name="Front. Bioeng. Biotechnol.">
        <title>Genome-scale model development and genomic sequencing of the oleaginous clade Lipomyces.</title>
        <authorList>
            <person name="Czajka J.J."/>
            <person name="Han Y."/>
            <person name="Kim J."/>
            <person name="Mondo S.J."/>
            <person name="Hofstad B.A."/>
            <person name="Robles A."/>
            <person name="Haridas S."/>
            <person name="Riley R."/>
            <person name="LaButti K."/>
            <person name="Pangilinan J."/>
            <person name="Andreopoulos W."/>
            <person name="Lipzen A."/>
            <person name="Yan J."/>
            <person name="Wang M."/>
            <person name="Ng V."/>
            <person name="Grigoriev I.V."/>
            <person name="Spatafora J.W."/>
            <person name="Magnuson J.K."/>
            <person name="Baker S.E."/>
            <person name="Pomraning K.R."/>
        </authorList>
    </citation>
    <scope>NUCLEOTIDE SEQUENCE [LARGE SCALE GENOMIC DNA]</scope>
    <source>
        <strain evidence="2">CBS 10300</strain>
    </source>
</reference>
<evidence type="ECO:0000313" key="1">
    <source>
        <dbReference type="EMBL" id="KAK9323781.1"/>
    </source>
</evidence>